<evidence type="ECO:0000256" key="2">
    <source>
        <dbReference type="ARBA" id="ARBA00022723"/>
    </source>
</evidence>
<dbReference type="PANTHER" id="PTHR47950">
    <property type="entry name" value="CYTOCHROME P450, FAMILY 76, SUBFAMILY C, POLYPEPTIDE 5-RELATED"/>
    <property type="match status" value="1"/>
</dbReference>
<evidence type="ECO:0000313" key="5">
    <source>
        <dbReference type="EMBL" id="WOH11787.1"/>
    </source>
</evidence>
<proteinExistence type="inferred from homology"/>
<evidence type="ECO:0000256" key="1">
    <source>
        <dbReference type="ARBA" id="ARBA00010617"/>
    </source>
</evidence>
<gene>
    <name evidence="5" type="ORF">DCAR_0831279</name>
</gene>
<dbReference type="InterPro" id="IPR036396">
    <property type="entry name" value="Cyt_P450_sf"/>
</dbReference>
<dbReference type="PANTHER" id="PTHR47950:SF14">
    <property type="entry name" value="CYTOCHROME P450 76A2-LIKE ISOFORM X1"/>
    <property type="match status" value="1"/>
</dbReference>
<accession>A0AAF0XRA0</accession>
<dbReference type="InterPro" id="IPR002401">
    <property type="entry name" value="Cyt_P450_E_grp-I"/>
</dbReference>
<dbReference type="PRINTS" id="PR00463">
    <property type="entry name" value="EP450I"/>
</dbReference>
<protein>
    <recommendedName>
        <fullName evidence="7">Cytochrome P450</fullName>
    </recommendedName>
</protein>
<evidence type="ECO:0000256" key="4">
    <source>
        <dbReference type="ARBA" id="ARBA00023004"/>
    </source>
</evidence>
<dbReference type="SUPFAM" id="SSF48264">
    <property type="entry name" value="Cytochrome P450"/>
    <property type="match status" value="1"/>
</dbReference>
<dbReference type="EMBL" id="CP093350">
    <property type="protein sequence ID" value="WOH11787.1"/>
    <property type="molecule type" value="Genomic_DNA"/>
</dbReference>
<reference evidence="5" key="2">
    <citation type="submission" date="2022-03" db="EMBL/GenBank/DDBJ databases">
        <title>Draft title - Genomic analysis of global carrot germplasm unveils the trajectory of domestication and the origin of high carotenoid orange carrot.</title>
        <authorList>
            <person name="Iorizzo M."/>
            <person name="Ellison S."/>
            <person name="Senalik D."/>
            <person name="Macko-Podgorni A."/>
            <person name="Grzebelus D."/>
            <person name="Bostan H."/>
            <person name="Rolling W."/>
            <person name="Curaba J."/>
            <person name="Simon P."/>
        </authorList>
    </citation>
    <scope>NUCLEOTIDE SEQUENCE</scope>
    <source>
        <tissue evidence="5">Leaf</tissue>
    </source>
</reference>
<dbReference type="AlphaFoldDB" id="A0AAF0XRA0"/>
<reference evidence="5" key="1">
    <citation type="journal article" date="2016" name="Nat. Genet.">
        <title>A high-quality carrot genome assembly provides new insights into carotenoid accumulation and asterid genome evolution.</title>
        <authorList>
            <person name="Iorizzo M."/>
            <person name="Ellison S."/>
            <person name="Senalik D."/>
            <person name="Zeng P."/>
            <person name="Satapoomin P."/>
            <person name="Huang J."/>
            <person name="Bowman M."/>
            <person name="Iovene M."/>
            <person name="Sanseverino W."/>
            <person name="Cavagnaro P."/>
            <person name="Yildiz M."/>
            <person name="Macko-Podgorni A."/>
            <person name="Moranska E."/>
            <person name="Grzebelus E."/>
            <person name="Grzebelus D."/>
            <person name="Ashrafi H."/>
            <person name="Zheng Z."/>
            <person name="Cheng S."/>
            <person name="Spooner D."/>
            <person name="Van Deynze A."/>
            <person name="Simon P."/>
        </authorList>
    </citation>
    <scope>NUCLEOTIDE SEQUENCE</scope>
    <source>
        <tissue evidence="5">Leaf</tissue>
    </source>
</reference>
<dbReference type="Pfam" id="PF00067">
    <property type="entry name" value="p450"/>
    <property type="match status" value="1"/>
</dbReference>
<dbReference type="InterPro" id="IPR001128">
    <property type="entry name" value="Cyt_P450"/>
</dbReference>
<evidence type="ECO:0000256" key="3">
    <source>
        <dbReference type="ARBA" id="ARBA00023002"/>
    </source>
</evidence>
<name>A0AAF0XRA0_DAUCS</name>
<dbReference type="GO" id="GO:0020037">
    <property type="term" value="F:heme binding"/>
    <property type="evidence" value="ECO:0007669"/>
    <property type="project" value="InterPro"/>
</dbReference>
<keyword evidence="4" id="KW-0408">Iron</keyword>
<evidence type="ECO:0008006" key="7">
    <source>
        <dbReference type="Google" id="ProtNLM"/>
    </source>
</evidence>
<dbReference type="Proteomes" id="UP000077755">
    <property type="component" value="Chromosome 8"/>
</dbReference>
<comment type="similarity">
    <text evidence="1">Belongs to the cytochrome P450 family.</text>
</comment>
<dbReference type="Gene3D" id="1.10.630.10">
    <property type="entry name" value="Cytochrome P450"/>
    <property type="match status" value="1"/>
</dbReference>
<keyword evidence="2" id="KW-0479">Metal-binding</keyword>
<dbReference type="GO" id="GO:0004497">
    <property type="term" value="F:monooxygenase activity"/>
    <property type="evidence" value="ECO:0007669"/>
    <property type="project" value="InterPro"/>
</dbReference>
<evidence type="ECO:0000313" key="6">
    <source>
        <dbReference type="Proteomes" id="UP000077755"/>
    </source>
</evidence>
<keyword evidence="6" id="KW-1185">Reference proteome</keyword>
<organism evidence="5 6">
    <name type="scientific">Daucus carota subsp. sativus</name>
    <name type="common">Carrot</name>
    <dbReference type="NCBI Taxonomy" id="79200"/>
    <lineage>
        <taxon>Eukaryota</taxon>
        <taxon>Viridiplantae</taxon>
        <taxon>Streptophyta</taxon>
        <taxon>Embryophyta</taxon>
        <taxon>Tracheophyta</taxon>
        <taxon>Spermatophyta</taxon>
        <taxon>Magnoliopsida</taxon>
        <taxon>eudicotyledons</taxon>
        <taxon>Gunneridae</taxon>
        <taxon>Pentapetalae</taxon>
        <taxon>asterids</taxon>
        <taxon>campanulids</taxon>
        <taxon>Apiales</taxon>
        <taxon>Apiaceae</taxon>
        <taxon>Apioideae</taxon>
        <taxon>Scandiceae</taxon>
        <taxon>Daucinae</taxon>
        <taxon>Daucus</taxon>
        <taxon>Daucus sect. Daucus</taxon>
    </lineage>
</organism>
<sequence length="138" mass="15560">MKRVKAELARVLGTKKNLEDSDIYNLPYLKAIVEETLRLHPPAPILLPRKADRDTDFMGYRIPKDTQVFINNWAIATDEDDWEDALSFKPERFLDSNFNYKGQNYEFLPFGAGRRILPRSSVGSSCGALGSGLHASAV</sequence>
<dbReference type="GO" id="GO:0016705">
    <property type="term" value="F:oxidoreductase activity, acting on paired donors, with incorporation or reduction of molecular oxygen"/>
    <property type="evidence" value="ECO:0007669"/>
    <property type="project" value="InterPro"/>
</dbReference>
<keyword evidence="3" id="KW-0560">Oxidoreductase</keyword>
<dbReference type="GO" id="GO:0005506">
    <property type="term" value="F:iron ion binding"/>
    <property type="evidence" value="ECO:0007669"/>
    <property type="project" value="InterPro"/>
</dbReference>